<keyword evidence="3 4" id="KW-0378">Hydrolase</keyword>
<dbReference type="EMBL" id="LT629711">
    <property type="protein sequence ID" value="SDP43064.1"/>
    <property type="molecule type" value="Genomic_DNA"/>
</dbReference>
<dbReference type="Gene3D" id="3.90.79.10">
    <property type="entry name" value="Nucleoside Triphosphate Pyrophosphohydrolase"/>
    <property type="match status" value="1"/>
</dbReference>
<evidence type="ECO:0000256" key="1">
    <source>
        <dbReference type="ARBA" id="ARBA00001946"/>
    </source>
</evidence>
<evidence type="ECO:0000313" key="7">
    <source>
        <dbReference type="Proteomes" id="UP000199077"/>
    </source>
</evidence>
<dbReference type="PANTHER" id="PTHR43046">
    <property type="entry name" value="GDP-MANNOSE MANNOSYL HYDROLASE"/>
    <property type="match status" value="1"/>
</dbReference>
<dbReference type="RefSeq" id="WP_231961087.1">
    <property type="nucleotide sequence ID" value="NZ_LT629711.1"/>
</dbReference>
<dbReference type="Pfam" id="PF00293">
    <property type="entry name" value="NUDIX"/>
    <property type="match status" value="1"/>
</dbReference>
<organism evidence="6 7">
    <name type="scientific">Pedococcus dokdonensis</name>
    <dbReference type="NCBI Taxonomy" id="443156"/>
    <lineage>
        <taxon>Bacteria</taxon>
        <taxon>Bacillati</taxon>
        <taxon>Actinomycetota</taxon>
        <taxon>Actinomycetes</taxon>
        <taxon>Micrococcales</taxon>
        <taxon>Intrasporangiaceae</taxon>
        <taxon>Pedococcus</taxon>
    </lineage>
</organism>
<dbReference type="AlphaFoldDB" id="A0A1H0SMU3"/>
<evidence type="ECO:0000256" key="2">
    <source>
        <dbReference type="ARBA" id="ARBA00005582"/>
    </source>
</evidence>
<evidence type="ECO:0000256" key="3">
    <source>
        <dbReference type="ARBA" id="ARBA00022801"/>
    </source>
</evidence>
<gene>
    <name evidence="6" type="ORF">SAMN04489867_2432</name>
</gene>
<name>A0A1H0SMU3_9MICO</name>
<evidence type="ECO:0000259" key="5">
    <source>
        <dbReference type="PROSITE" id="PS51462"/>
    </source>
</evidence>
<dbReference type="STRING" id="443156.SAMN04489867_2432"/>
<dbReference type="CDD" id="cd02883">
    <property type="entry name" value="NUDIX_Hydrolase"/>
    <property type="match status" value="1"/>
</dbReference>
<dbReference type="InterPro" id="IPR020084">
    <property type="entry name" value="NUDIX_hydrolase_CS"/>
</dbReference>
<dbReference type="InterPro" id="IPR015797">
    <property type="entry name" value="NUDIX_hydrolase-like_dom_sf"/>
</dbReference>
<comment type="similarity">
    <text evidence="2 4">Belongs to the Nudix hydrolase family.</text>
</comment>
<dbReference type="Proteomes" id="UP000199077">
    <property type="component" value="Chromosome I"/>
</dbReference>
<dbReference type="InterPro" id="IPR020476">
    <property type="entry name" value="Nudix_hydrolase"/>
</dbReference>
<dbReference type="SUPFAM" id="SSF55811">
    <property type="entry name" value="Nudix"/>
    <property type="match status" value="1"/>
</dbReference>
<accession>A0A1H0SMU3</accession>
<dbReference type="GO" id="GO:0016787">
    <property type="term" value="F:hydrolase activity"/>
    <property type="evidence" value="ECO:0007669"/>
    <property type="project" value="UniProtKB-KW"/>
</dbReference>
<evidence type="ECO:0000313" key="6">
    <source>
        <dbReference type="EMBL" id="SDP43064.1"/>
    </source>
</evidence>
<keyword evidence="7" id="KW-1185">Reference proteome</keyword>
<protein>
    <submittedName>
        <fullName evidence="6">NUDIX domain-containing protein</fullName>
    </submittedName>
</protein>
<dbReference type="PROSITE" id="PS51462">
    <property type="entry name" value="NUDIX"/>
    <property type="match status" value="1"/>
</dbReference>
<sequence length="170" mass="18354">MSRLIAAVPGATFADGSVADVELWWSTTPVPDDTVFAAMAVVTDAVGRYAVAWSPRRQEWGIPGGWREVGESVVECVVREVWEETGLRLDPGRLQACGHEDLAPRTVGVWPPEGGSMQLFRITIPEVGPDLVAAEPDAVDPTWVSAHEFEALSGGQFWWPLVAAAMAAEQ</sequence>
<reference evidence="7" key="1">
    <citation type="submission" date="2016-10" db="EMBL/GenBank/DDBJ databases">
        <authorList>
            <person name="Varghese N."/>
            <person name="Submissions S."/>
        </authorList>
    </citation>
    <scope>NUCLEOTIDE SEQUENCE [LARGE SCALE GENOMIC DNA]</scope>
    <source>
        <strain evidence="7">DSM 22329</strain>
    </source>
</reference>
<comment type="cofactor">
    <cofactor evidence="1">
        <name>Mg(2+)</name>
        <dbReference type="ChEBI" id="CHEBI:18420"/>
    </cofactor>
</comment>
<dbReference type="PROSITE" id="PS00893">
    <property type="entry name" value="NUDIX_BOX"/>
    <property type="match status" value="1"/>
</dbReference>
<proteinExistence type="inferred from homology"/>
<feature type="domain" description="Nudix hydrolase" evidence="5">
    <location>
        <begin position="31"/>
        <end position="168"/>
    </location>
</feature>
<dbReference type="PANTHER" id="PTHR43046:SF14">
    <property type="entry name" value="MUTT_NUDIX FAMILY PROTEIN"/>
    <property type="match status" value="1"/>
</dbReference>
<evidence type="ECO:0000256" key="4">
    <source>
        <dbReference type="RuleBase" id="RU003476"/>
    </source>
</evidence>
<dbReference type="PRINTS" id="PR00502">
    <property type="entry name" value="NUDIXFAMILY"/>
</dbReference>
<dbReference type="InterPro" id="IPR000086">
    <property type="entry name" value="NUDIX_hydrolase_dom"/>
</dbReference>